<dbReference type="GO" id="GO:0006950">
    <property type="term" value="P:response to stress"/>
    <property type="evidence" value="ECO:0007669"/>
    <property type="project" value="TreeGrafter"/>
</dbReference>
<keyword evidence="2" id="KW-0805">Transcription regulation</keyword>
<evidence type="ECO:0000256" key="3">
    <source>
        <dbReference type="ARBA" id="ARBA00023016"/>
    </source>
</evidence>
<evidence type="ECO:0000256" key="5">
    <source>
        <dbReference type="ARBA" id="ARBA00023159"/>
    </source>
</evidence>
<name>A0A445CJZ3_ARAHY</name>
<comment type="subcellular location">
    <subcellularLocation>
        <location evidence="1">Nucleus</location>
    </subcellularLocation>
</comment>
<dbReference type="STRING" id="3818.A0A445CJZ3"/>
<dbReference type="GO" id="GO:0005634">
    <property type="term" value="C:nucleus"/>
    <property type="evidence" value="ECO:0007669"/>
    <property type="project" value="UniProtKB-SubCell"/>
</dbReference>
<reference evidence="10 11" key="1">
    <citation type="submission" date="2019-01" db="EMBL/GenBank/DDBJ databases">
        <title>Sequencing of cultivated peanut Arachis hypogaea provides insights into genome evolution and oil improvement.</title>
        <authorList>
            <person name="Chen X."/>
        </authorList>
    </citation>
    <scope>NUCLEOTIDE SEQUENCE [LARGE SCALE GENOMIC DNA]</scope>
    <source>
        <strain evidence="11">cv. Fuhuasheng</strain>
        <tissue evidence="10">Leaves</tissue>
    </source>
</reference>
<comment type="similarity">
    <text evidence="8">Belongs to the AP2/ERF transcription factor family. ERF subfamily.</text>
</comment>
<dbReference type="PANTHER" id="PTHR31241">
    <property type="entry name" value="DEHYDRATION-RESPONSIVE ELEMENT-BINDING PROTEIN 2C"/>
    <property type="match status" value="1"/>
</dbReference>
<organism evidence="10 11">
    <name type="scientific">Arachis hypogaea</name>
    <name type="common">Peanut</name>
    <dbReference type="NCBI Taxonomy" id="3818"/>
    <lineage>
        <taxon>Eukaryota</taxon>
        <taxon>Viridiplantae</taxon>
        <taxon>Streptophyta</taxon>
        <taxon>Embryophyta</taxon>
        <taxon>Tracheophyta</taxon>
        <taxon>Spermatophyta</taxon>
        <taxon>Magnoliopsida</taxon>
        <taxon>eudicotyledons</taxon>
        <taxon>Gunneridae</taxon>
        <taxon>Pentapetalae</taxon>
        <taxon>rosids</taxon>
        <taxon>fabids</taxon>
        <taxon>Fabales</taxon>
        <taxon>Fabaceae</taxon>
        <taxon>Papilionoideae</taxon>
        <taxon>50 kb inversion clade</taxon>
        <taxon>dalbergioids sensu lato</taxon>
        <taxon>Dalbergieae</taxon>
        <taxon>Pterocarpus clade</taxon>
        <taxon>Arachis</taxon>
    </lineage>
</organism>
<evidence type="ECO:0000256" key="4">
    <source>
        <dbReference type="ARBA" id="ARBA00023125"/>
    </source>
</evidence>
<evidence type="ECO:0000313" key="10">
    <source>
        <dbReference type="EMBL" id="RYR51255.1"/>
    </source>
</evidence>
<sequence length="347" mass="39542">MIKARMMGTDQERKQLMRKQAQANSRKGCMRGKGGPQNATCTYKGVRQRIWGKWVAEIREPRRGSRIWLGTFNTSHEAALAYDAAARKLYGHDAKLNLPDLQPSISTTQDIQRDNLLQQQSHMMINQHNIGTSFNNNNNNLKPLVPMAEVGVTPIYTNEGIMSLPLRDDINTYTTINNINNFNTKPIILESFRNPTKPMDNNIINNNNVEKPSSSFSEPDFYDDSIWTEAAASLNFPMLSDANNGFYEAGDMAWICKTHFRNNNVVEFNIASQEKMKYIELYITDLFSKRYAQSINKGDGEVVNDSLDGIETDSEENLDEIFFVKIDISMKSDIKRVSKEDKKTLDD</sequence>
<dbReference type="SMART" id="SM00380">
    <property type="entry name" value="AP2"/>
    <property type="match status" value="1"/>
</dbReference>
<evidence type="ECO:0000256" key="1">
    <source>
        <dbReference type="ARBA" id="ARBA00004123"/>
    </source>
</evidence>
<dbReference type="Pfam" id="PF00847">
    <property type="entry name" value="AP2"/>
    <property type="match status" value="1"/>
</dbReference>
<keyword evidence="6" id="KW-0804">Transcription</keyword>
<evidence type="ECO:0000256" key="7">
    <source>
        <dbReference type="ARBA" id="ARBA00023242"/>
    </source>
</evidence>
<dbReference type="FunFam" id="3.30.730.10:FF:000001">
    <property type="entry name" value="Ethylene-responsive transcription factor 2"/>
    <property type="match status" value="1"/>
</dbReference>
<dbReference type="InterPro" id="IPR001471">
    <property type="entry name" value="AP2/ERF_dom"/>
</dbReference>
<dbReference type="CDD" id="cd00018">
    <property type="entry name" value="AP2"/>
    <property type="match status" value="1"/>
</dbReference>
<dbReference type="Proteomes" id="UP000289738">
    <property type="component" value="Chromosome A06"/>
</dbReference>
<keyword evidence="3" id="KW-0346">Stress response</keyword>
<dbReference type="AlphaFoldDB" id="A0A445CJZ3"/>
<dbReference type="PRINTS" id="PR00367">
    <property type="entry name" value="ETHRSPELEMNT"/>
</dbReference>
<comment type="caution">
    <text evidence="10">The sequence shown here is derived from an EMBL/GenBank/DDBJ whole genome shotgun (WGS) entry which is preliminary data.</text>
</comment>
<evidence type="ECO:0000256" key="8">
    <source>
        <dbReference type="ARBA" id="ARBA00024343"/>
    </source>
</evidence>
<dbReference type="EMBL" id="SDMP01000006">
    <property type="protein sequence ID" value="RYR51255.1"/>
    <property type="molecule type" value="Genomic_DNA"/>
</dbReference>
<gene>
    <name evidence="10" type="ORF">Ahy_A06g026280</name>
</gene>
<keyword evidence="4" id="KW-0238">DNA-binding</keyword>
<dbReference type="Gene3D" id="3.30.730.10">
    <property type="entry name" value="AP2/ERF domain"/>
    <property type="match status" value="1"/>
</dbReference>
<dbReference type="GO" id="GO:0003700">
    <property type="term" value="F:DNA-binding transcription factor activity"/>
    <property type="evidence" value="ECO:0007669"/>
    <property type="project" value="InterPro"/>
</dbReference>
<evidence type="ECO:0000259" key="9">
    <source>
        <dbReference type="PROSITE" id="PS51032"/>
    </source>
</evidence>
<evidence type="ECO:0000313" key="11">
    <source>
        <dbReference type="Proteomes" id="UP000289738"/>
    </source>
</evidence>
<dbReference type="PROSITE" id="PS51032">
    <property type="entry name" value="AP2_ERF"/>
    <property type="match status" value="1"/>
</dbReference>
<accession>A0A445CJZ3</accession>
<keyword evidence="5" id="KW-0010">Activator</keyword>
<dbReference type="InterPro" id="IPR036955">
    <property type="entry name" value="AP2/ERF_dom_sf"/>
</dbReference>
<feature type="domain" description="AP2/ERF" evidence="9">
    <location>
        <begin position="42"/>
        <end position="99"/>
    </location>
</feature>
<dbReference type="InterPro" id="IPR016177">
    <property type="entry name" value="DNA-bd_dom_sf"/>
</dbReference>
<keyword evidence="11" id="KW-1185">Reference proteome</keyword>
<dbReference type="PANTHER" id="PTHR31241:SF62">
    <property type="entry name" value="DEHYDRATION-RESPONSIVE ELEMENT-BINDING PROTEIN 2D"/>
    <property type="match status" value="1"/>
</dbReference>
<evidence type="ECO:0000256" key="6">
    <source>
        <dbReference type="ARBA" id="ARBA00023163"/>
    </source>
</evidence>
<protein>
    <recommendedName>
        <fullName evidence="9">AP2/ERF domain-containing protein</fullName>
    </recommendedName>
</protein>
<evidence type="ECO:0000256" key="2">
    <source>
        <dbReference type="ARBA" id="ARBA00023015"/>
    </source>
</evidence>
<dbReference type="GO" id="GO:0000976">
    <property type="term" value="F:transcription cis-regulatory region binding"/>
    <property type="evidence" value="ECO:0007669"/>
    <property type="project" value="TreeGrafter"/>
</dbReference>
<proteinExistence type="inferred from homology"/>
<dbReference type="SUPFAM" id="SSF54171">
    <property type="entry name" value="DNA-binding domain"/>
    <property type="match status" value="1"/>
</dbReference>
<dbReference type="GO" id="GO:0045893">
    <property type="term" value="P:positive regulation of DNA-templated transcription"/>
    <property type="evidence" value="ECO:0007669"/>
    <property type="project" value="TreeGrafter"/>
</dbReference>
<keyword evidence="7" id="KW-0539">Nucleus</keyword>